<feature type="compositionally biased region" description="Basic and acidic residues" evidence="1">
    <location>
        <begin position="210"/>
        <end position="219"/>
    </location>
</feature>
<dbReference type="GeneID" id="77730740"/>
<feature type="region of interest" description="Disordered" evidence="1">
    <location>
        <begin position="191"/>
        <end position="219"/>
    </location>
</feature>
<feature type="region of interest" description="Disordered" evidence="1">
    <location>
        <begin position="254"/>
        <end position="276"/>
    </location>
</feature>
<keyword evidence="4" id="KW-1185">Reference proteome</keyword>
<dbReference type="AlphaFoldDB" id="A0AA38H0W9"/>
<comment type="caution">
    <text evidence="3">The sequence shown here is derived from an EMBL/GenBank/DDBJ whole genome shotgun (WGS) entry which is preliminary data.</text>
</comment>
<feature type="region of interest" description="Disordered" evidence="1">
    <location>
        <begin position="62"/>
        <end position="127"/>
    </location>
</feature>
<dbReference type="InterPro" id="IPR018392">
    <property type="entry name" value="LysM"/>
</dbReference>
<feature type="compositionally biased region" description="Acidic residues" evidence="1">
    <location>
        <begin position="90"/>
        <end position="99"/>
    </location>
</feature>
<dbReference type="EMBL" id="JAKWFO010000016">
    <property type="protein sequence ID" value="KAI9631730.1"/>
    <property type="molecule type" value="Genomic_DNA"/>
</dbReference>
<organism evidence="3 4">
    <name type="scientific">Dioszegia hungarica</name>
    <dbReference type="NCBI Taxonomy" id="4972"/>
    <lineage>
        <taxon>Eukaryota</taxon>
        <taxon>Fungi</taxon>
        <taxon>Dikarya</taxon>
        <taxon>Basidiomycota</taxon>
        <taxon>Agaricomycotina</taxon>
        <taxon>Tremellomycetes</taxon>
        <taxon>Tremellales</taxon>
        <taxon>Bulleribasidiaceae</taxon>
        <taxon>Dioszegia</taxon>
    </lineage>
</organism>
<reference evidence="3" key="1">
    <citation type="journal article" date="2022" name="G3 (Bethesda)">
        <title>High quality genome of the basidiomycete yeast Dioszegia hungarica PDD-24b-2 isolated from cloud water.</title>
        <authorList>
            <person name="Jarrige D."/>
            <person name="Haridas S."/>
            <person name="Bleykasten-Grosshans C."/>
            <person name="Joly M."/>
            <person name="Nadalig T."/>
            <person name="Sancelme M."/>
            <person name="Vuilleumier S."/>
            <person name="Grigoriev I.V."/>
            <person name="Amato P."/>
            <person name="Bringel F."/>
        </authorList>
    </citation>
    <scope>NUCLEOTIDE SEQUENCE</scope>
    <source>
        <strain evidence="3">PDD-24b-2</strain>
    </source>
</reference>
<evidence type="ECO:0000313" key="3">
    <source>
        <dbReference type="EMBL" id="KAI9631730.1"/>
    </source>
</evidence>
<proteinExistence type="predicted"/>
<protein>
    <recommendedName>
        <fullName evidence="2">LysM domain-containing protein</fullName>
    </recommendedName>
</protein>
<accession>A0AA38H0W9</accession>
<name>A0AA38H0W9_9TREE</name>
<gene>
    <name evidence="3" type="ORF">MKK02DRAFT_41357</name>
</gene>
<dbReference type="PROSITE" id="PS51782">
    <property type="entry name" value="LYSM"/>
    <property type="match status" value="1"/>
</dbReference>
<evidence type="ECO:0000259" key="2">
    <source>
        <dbReference type="PROSITE" id="PS51782"/>
    </source>
</evidence>
<dbReference type="Proteomes" id="UP001164286">
    <property type="component" value="Unassembled WGS sequence"/>
</dbReference>
<dbReference type="RefSeq" id="XP_052941507.1">
    <property type="nucleotide sequence ID" value="XM_053091535.1"/>
</dbReference>
<evidence type="ECO:0000256" key="1">
    <source>
        <dbReference type="SAM" id="MobiDB-lite"/>
    </source>
</evidence>
<feature type="domain" description="LysM" evidence="2">
    <location>
        <begin position="138"/>
        <end position="188"/>
    </location>
</feature>
<evidence type="ECO:0000313" key="4">
    <source>
        <dbReference type="Proteomes" id="UP001164286"/>
    </source>
</evidence>
<sequence>MYTPSCQTCYSTIRPAQLPGAYLTPCCGLPICDRCLGVNPRLREYDPCLRCGDVRSASGSSRVRIGAAAQRAEERRREDARVEAGQFSIGDDDSDEEQEAAVSRPPSYKEGQPMTNGDQEGDQAGGKEAEVDMEVVEVTHPVGRGDTVMSVARKYAADPHDLLTLNSLPPAALSSNPRLLQTRRILIISRRLIPRGSAPPPPSSSPGLSPEEKERREAERRLKRFQLLTKTTDVGVGRAYLALAEGEDDRHVLESGSGEVLEKEGGGSGKKVRKQEGKEGRALEAYFEDEEWEGEVGRAERVKEGNRLDKPPKVMNAAKPGEEAATVHWFIEGPPPSRETLTSEMANVMNKFKPTRLPSNSHLTMYISDGSDWKDTQLALQAAMAGLEEKLMAASVRVSLTSYAGRVIETWGSGSEELEAVEG</sequence>
<feature type="compositionally biased region" description="Basic and acidic residues" evidence="1">
    <location>
        <begin position="71"/>
        <end position="82"/>
    </location>
</feature>